<dbReference type="Gene3D" id="3.40.50.720">
    <property type="entry name" value="NAD(P)-binding Rossmann-like Domain"/>
    <property type="match status" value="1"/>
</dbReference>
<evidence type="ECO:0000313" key="1">
    <source>
        <dbReference type="EMBL" id="KAG5579404.1"/>
    </source>
</evidence>
<protein>
    <submittedName>
        <fullName evidence="1">Uncharacterized protein</fullName>
    </submittedName>
</protein>
<accession>A0A9J5WWF4</accession>
<dbReference type="OrthoDB" id="2735536at2759"/>
<organism evidence="1 2">
    <name type="scientific">Solanum commersonii</name>
    <name type="common">Commerson's wild potato</name>
    <name type="synonym">Commerson's nightshade</name>
    <dbReference type="NCBI Taxonomy" id="4109"/>
    <lineage>
        <taxon>Eukaryota</taxon>
        <taxon>Viridiplantae</taxon>
        <taxon>Streptophyta</taxon>
        <taxon>Embryophyta</taxon>
        <taxon>Tracheophyta</taxon>
        <taxon>Spermatophyta</taxon>
        <taxon>Magnoliopsida</taxon>
        <taxon>eudicotyledons</taxon>
        <taxon>Gunneridae</taxon>
        <taxon>Pentapetalae</taxon>
        <taxon>asterids</taxon>
        <taxon>lamiids</taxon>
        <taxon>Solanales</taxon>
        <taxon>Solanaceae</taxon>
        <taxon>Solanoideae</taxon>
        <taxon>Solaneae</taxon>
        <taxon>Solanum</taxon>
    </lineage>
</organism>
<sequence>MFAEKEVLKFEKEGLDVVTLCYGLVGGHTFLPYIPSTSAMFLSVFTQEEKLCNIIKFLEKLNGKFPIVNIEDEPEDLNLRYLNDPKREIKWGSKKLIEKGFVYKYGMKELLDDCVKSARKNGIL</sequence>
<reference evidence="1 2" key="1">
    <citation type="submission" date="2020-09" db="EMBL/GenBank/DDBJ databases">
        <title>De no assembly of potato wild relative species, Solanum commersonii.</title>
        <authorList>
            <person name="Cho K."/>
        </authorList>
    </citation>
    <scope>NUCLEOTIDE SEQUENCE [LARGE SCALE GENOMIC DNA]</scope>
    <source>
        <strain evidence="1">LZ3.2</strain>
        <tissue evidence="1">Leaf</tissue>
    </source>
</reference>
<dbReference type="AlphaFoldDB" id="A0A9J5WWF4"/>
<dbReference type="EMBL" id="JACXVP010000010">
    <property type="protein sequence ID" value="KAG5579404.1"/>
    <property type="molecule type" value="Genomic_DNA"/>
</dbReference>
<gene>
    <name evidence="1" type="ORF">H5410_050031</name>
</gene>
<dbReference type="Proteomes" id="UP000824120">
    <property type="component" value="Chromosome 10"/>
</dbReference>
<evidence type="ECO:0000313" key="2">
    <source>
        <dbReference type="Proteomes" id="UP000824120"/>
    </source>
</evidence>
<comment type="caution">
    <text evidence="1">The sequence shown here is derived from an EMBL/GenBank/DDBJ whole genome shotgun (WGS) entry which is preliminary data.</text>
</comment>
<proteinExistence type="predicted"/>
<name>A0A9J5WWF4_SOLCO</name>
<keyword evidence="2" id="KW-1185">Reference proteome</keyword>